<protein>
    <recommendedName>
        <fullName evidence="4">DUF4267 domain-containing protein</fullName>
    </recommendedName>
</protein>
<gene>
    <name evidence="2" type="ORF">SPMU_32080</name>
</gene>
<evidence type="ECO:0000313" key="2">
    <source>
        <dbReference type="EMBL" id="OWK27963.1"/>
    </source>
</evidence>
<evidence type="ECO:0008006" key="4">
    <source>
        <dbReference type="Google" id="ProtNLM"/>
    </source>
</evidence>
<dbReference type="RefSeq" id="WP_088335204.1">
    <property type="nucleotide sequence ID" value="NZ_NBBJ01000007.1"/>
</dbReference>
<keyword evidence="3" id="KW-1185">Reference proteome</keyword>
<dbReference type="Proteomes" id="UP000197783">
    <property type="component" value="Unassembled WGS sequence"/>
</dbReference>
<comment type="caution">
    <text evidence="2">The sequence shown here is derived from an EMBL/GenBank/DDBJ whole genome shotgun (WGS) entry which is preliminary data.</text>
</comment>
<evidence type="ECO:0000313" key="3">
    <source>
        <dbReference type="Proteomes" id="UP000197783"/>
    </source>
</evidence>
<dbReference type="EMBL" id="NBBJ01000007">
    <property type="protein sequence ID" value="OWK27963.1"/>
    <property type="molecule type" value="Genomic_DNA"/>
</dbReference>
<proteinExistence type="predicted"/>
<accession>A0A245ZE19</accession>
<dbReference type="OrthoDB" id="8005319at2"/>
<keyword evidence="1" id="KW-0472">Membrane</keyword>
<reference evidence="2 3" key="1">
    <citation type="submission" date="2017-03" db="EMBL/GenBank/DDBJ databases">
        <title>Genome sequence of Sphingomonas mucosissima DSM 17494.</title>
        <authorList>
            <person name="Poehlein A."/>
            <person name="Wuebbeler J.H."/>
            <person name="Steinbuechel A."/>
            <person name="Daniel R."/>
        </authorList>
    </citation>
    <scope>NUCLEOTIDE SEQUENCE [LARGE SCALE GENOMIC DNA]</scope>
    <source>
        <strain evidence="2 3">DSM 17494</strain>
    </source>
</reference>
<name>A0A245ZE19_9SPHN</name>
<feature type="transmembrane region" description="Helical" evidence="1">
    <location>
        <begin position="52"/>
        <end position="72"/>
    </location>
</feature>
<dbReference type="Pfam" id="PF14087">
    <property type="entry name" value="DUF4267"/>
    <property type="match status" value="1"/>
</dbReference>
<feature type="transmembrane region" description="Helical" evidence="1">
    <location>
        <begin position="79"/>
        <end position="100"/>
    </location>
</feature>
<organism evidence="2 3">
    <name type="scientific">Sphingomonas mucosissima</name>
    <dbReference type="NCBI Taxonomy" id="370959"/>
    <lineage>
        <taxon>Bacteria</taxon>
        <taxon>Pseudomonadati</taxon>
        <taxon>Pseudomonadota</taxon>
        <taxon>Alphaproteobacteria</taxon>
        <taxon>Sphingomonadales</taxon>
        <taxon>Sphingomonadaceae</taxon>
        <taxon>Sphingomonas</taxon>
    </lineage>
</organism>
<dbReference type="AlphaFoldDB" id="A0A245ZE19"/>
<dbReference type="PROSITE" id="PS51257">
    <property type="entry name" value="PROKAR_LIPOPROTEIN"/>
    <property type="match status" value="1"/>
</dbReference>
<evidence type="ECO:0000256" key="1">
    <source>
        <dbReference type="SAM" id="Phobius"/>
    </source>
</evidence>
<keyword evidence="1" id="KW-1133">Transmembrane helix</keyword>
<dbReference type="InterPro" id="IPR025363">
    <property type="entry name" value="DUF4267"/>
</dbReference>
<feature type="transmembrane region" description="Helical" evidence="1">
    <location>
        <begin position="106"/>
        <end position="126"/>
    </location>
</feature>
<sequence>MNKPASFGKALPMTITLLACMFAGLGALFVLAPATAAAFYGIDAGSSSGLFYVRAVGFRDLALATYLFGLTLTRQFRALSIVMLSTLVIPVGDILLLAVSGGARPIHYLLHAASFLCFAGLAWWAGRSESAR</sequence>
<keyword evidence="1" id="KW-0812">Transmembrane</keyword>